<evidence type="ECO:0000313" key="1">
    <source>
        <dbReference type="EMBL" id="MCC3268774.1"/>
    </source>
</evidence>
<sequence>MQFSCTCIYHPHPATARLEIMLYDPFCGQRAHRLSGSTKFEPGYLFRR</sequence>
<dbReference type="EMBL" id="JAJFZP010000005">
    <property type="protein sequence ID" value="MCC3268774.1"/>
    <property type="molecule type" value="Genomic_DNA"/>
</dbReference>
<comment type="caution">
    <text evidence="1">The sequence shown here is derived from an EMBL/GenBank/DDBJ whole genome shotgun (WGS) entry which is preliminary data.</text>
</comment>
<proteinExistence type="predicted"/>
<reference evidence="1" key="1">
    <citation type="submission" date="2021-10" db="EMBL/GenBank/DDBJ databases">
        <title>Novel species in genus Arthrobacter.</title>
        <authorList>
            <person name="Liu Y."/>
        </authorList>
    </citation>
    <scope>NUCLEOTIDE SEQUENCE</scope>
    <source>
        <strain evidence="1">Zg-Y809</strain>
    </source>
</reference>
<accession>A0A9X1M1Q2</accession>
<protein>
    <submittedName>
        <fullName evidence="1">Uncharacterized protein</fullName>
    </submittedName>
</protein>
<dbReference type="AlphaFoldDB" id="A0A9X1M1Q2"/>
<evidence type="ECO:0000313" key="2">
    <source>
        <dbReference type="Proteomes" id="UP001139264"/>
    </source>
</evidence>
<name>A0A9X1M1Q2_9MICC</name>
<organism evidence="1 2">
    <name type="scientific">Arthrobacter gengyunqii</name>
    <dbReference type="NCBI Taxonomy" id="2886940"/>
    <lineage>
        <taxon>Bacteria</taxon>
        <taxon>Bacillati</taxon>
        <taxon>Actinomycetota</taxon>
        <taxon>Actinomycetes</taxon>
        <taxon>Micrococcales</taxon>
        <taxon>Micrococcaceae</taxon>
        <taxon>Arthrobacter</taxon>
    </lineage>
</organism>
<dbReference type="Proteomes" id="UP001139264">
    <property type="component" value="Unassembled WGS sequence"/>
</dbReference>
<gene>
    <name evidence="1" type="ORF">LJ751_05280</name>
</gene>